<gene>
    <name evidence="2" type="ORF">B0H66DRAFT_249825</name>
</gene>
<dbReference type="AlphaFoldDB" id="A0AAE0I5E1"/>
<keyword evidence="1" id="KW-0732">Signal</keyword>
<feature type="chain" id="PRO_5042057706" evidence="1">
    <location>
        <begin position="18"/>
        <end position="200"/>
    </location>
</feature>
<protein>
    <submittedName>
        <fullName evidence="2">Uncharacterized protein</fullName>
    </submittedName>
</protein>
<evidence type="ECO:0000256" key="1">
    <source>
        <dbReference type="SAM" id="SignalP"/>
    </source>
</evidence>
<evidence type="ECO:0000313" key="2">
    <source>
        <dbReference type="EMBL" id="KAK3318791.1"/>
    </source>
</evidence>
<accession>A0AAE0I5E1</accession>
<organism evidence="2 3">
    <name type="scientific">Apodospora peruviana</name>
    <dbReference type="NCBI Taxonomy" id="516989"/>
    <lineage>
        <taxon>Eukaryota</taxon>
        <taxon>Fungi</taxon>
        <taxon>Dikarya</taxon>
        <taxon>Ascomycota</taxon>
        <taxon>Pezizomycotina</taxon>
        <taxon>Sordariomycetes</taxon>
        <taxon>Sordariomycetidae</taxon>
        <taxon>Sordariales</taxon>
        <taxon>Lasiosphaeriaceae</taxon>
        <taxon>Apodospora</taxon>
    </lineage>
</organism>
<feature type="signal peptide" evidence="1">
    <location>
        <begin position="1"/>
        <end position="17"/>
    </location>
</feature>
<keyword evidence="3" id="KW-1185">Reference proteome</keyword>
<reference evidence="2" key="2">
    <citation type="submission" date="2023-06" db="EMBL/GenBank/DDBJ databases">
        <authorList>
            <consortium name="Lawrence Berkeley National Laboratory"/>
            <person name="Haridas S."/>
            <person name="Hensen N."/>
            <person name="Bonometti L."/>
            <person name="Westerberg I."/>
            <person name="Brannstrom I.O."/>
            <person name="Guillou S."/>
            <person name="Cros-Aarteil S."/>
            <person name="Calhoun S."/>
            <person name="Kuo A."/>
            <person name="Mondo S."/>
            <person name="Pangilinan J."/>
            <person name="Riley R."/>
            <person name="Labutti K."/>
            <person name="Andreopoulos B."/>
            <person name="Lipzen A."/>
            <person name="Chen C."/>
            <person name="Yanf M."/>
            <person name="Daum C."/>
            <person name="Ng V."/>
            <person name="Clum A."/>
            <person name="Steindorff A."/>
            <person name="Ohm R."/>
            <person name="Martin F."/>
            <person name="Silar P."/>
            <person name="Natvig D."/>
            <person name="Lalanne C."/>
            <person name="Gautier V."/>
            <person name="Ament-Velasquez S.L."/>
            <person name="Kruys A."/>
            <person name="Hutchinson M.I."/>
            <person name="Powell A.J."/>
            <person name="Barry K."/>
            <person name="Miller A.N."/>
            <person name="Grigoriev I.V."/>
            <person name="Debuchy R."/>
            <person name="Gladieux P."/>
            <person name="Thoren M.H."/>
            <person name="Johannesson H."/>
        </authorList>
    </citation>
    <scope>NUCLEOTIDE SEQUENCE</scope>
    <source>
        <strain evidence="2">CBS 118394</strain>
    </source>
</reference>
<sequence>MKLLIPYILIASQAAFALPSDPATAPAPRNIDAVELEWQGAIDNNGTTVTLTGTAESIFKQIIVLNPNYEQERDDGLRKRDPINSASIICNVFNPAERNAIDDGISYLYGIGNGLCRAPSGRPGAPGCARVSCSWSAGIFLCNDQNFEAQIPCRLVADNARGIADVCSYHPFPQGYYCHGQIWSFNRAWNVVINRDNYNC</sequence>
<comment type="caution">
    <text evidence="2">The sequence shown here is derived from an EMBL/GenBank/DDBJ whole genome shotgun (WGS) entry which is preliminary data.</text>
</comment>
<dbReference type="PANTHER" id="PTHR35605">
    <property type="entry name" value="ECP2 EFFECTOR PROTEIN DOMAIN-CONTAINING PROTEIN-RELATED"/>
    <property type="match status" value="1"/>
</dbReference>
<dbReference type="Proteomes" id="UP001283341">
    <property type="component" value="Unassembled WGS sequence"/>
</dbReference>
<name>A0AAE0I5E1_9PEZI</name>
<evidence type="ECO:0000313" key="3">
    <source>
        <dbReference type="Proteomes" id="UP001283341"/>
    </source>
</evidence>
<reference evidence="2" key="1">
    <citation type="journal article" date="2023" name="Mol. Phylogenet. Evol.">
        <title>Genome-scale phylogeny and comparative genomics of the fungal order Sordariales.</title>
        <authorList>
            <person name="Hensen N."/>
            <person name="Bonometti L."/>
            <person name="Westerberg I."/>
            <person name="Brannstrom I.O."/>
            <person name="Guillou S."/>
            <person name="Cros-Aarteil S."/>
            <person name="Calhoun S."/>
            <person name="Haridas S."/>
            <person name="Kuo A."/>
            <person name="Mondo S."/>
            <person name="Pangilinan J."/>
            <person name="Riley R."/>
            <person name="LaButti K."/>
            <person name="Andreopoulos B."/>
            <person name="Lipzen A."/>
            <person name="Chen C."/>
            <person name="Yan M."/>
            <person name="Daum C."/>
            <person name="Ng V."/>
            <person name="Clum A."/>
            <person name="Steindorff A."/>
            <person name="Ohm R.A."/>
            <person name="Martin F."/>
            <person name="Silar P."/>
            <person name="Natvig D.O."/>
            <person name="Lalanne C."/>
            <person name="Gautier V."/>
            <person name="Ament-Velasquez S.L."/>
            <person name="Kruys A."/>
            <person name="Hutchinson M.I."/>
            <person name="Powell A.J."/>
            <person name="Barry K."/>
            <person name="Miller A.N."/>
            <person name="Grigoriev I.V."/>
            <person name="Debuchy R."/>
            <person name="Gladieux P."/>
            <person name="Hiltunen Thoren M."/>
            <person name="Johannesson H."/>
        </authorList>
    </citation>
    <scope>NUCLEOTIDE SEQUENCE</scope>
    <source>
        <strain evidence="2">CBS 118394</strain>
    </source>
</reference>
<dbReference type="EMBL" id="JAUEDM010000004">
    <property type="protein sequence ID" value="KAK3318791.1"/>
    <property type="molecule type" value="Genomic_DNA"/>
</dbReference>
<proteinExistence type="predicted"/>
<dbReference type="PANTHER" id="PTHR35605:SF1">
    <property type="entry name" value="ECP2 EFFECTOR PROTEIN DOMAIN-CONTAINING PROTEIN-RELATED"/>
    <property type="match status" value="1"/>
</dbReference>